<accession>A0A0P1LRY0</accession>
<dbReference type="InterPro" id="IPR011042">
    <property type="entry name" value="6-blade_b-propeller_TolB-like"/>
</dbReference>
<keyword evidence="6" id="KW-1185">Reference proteome</keyword>
<keyword evidence="1" id="KW-0677">Repeat</keyword>
<dbReference type="Gene3D" id="2.120.10.30">
    <property type="entry name" value="TolB, C-terminal domain"/>
    <property type="match status" value="2"/>
</dbReference>
<dbReference type="OrthoDB" id="9782304at2"/>
<dbReference type="RefSeq" id="WP_075427062.1">
    <property type="nucleotide sequence ID" value="NZ_CZVI01000023.1"/>
</dbReference>
<evidence type="ECO:0000313" key="4">
    <source>
        <dbReference type="EMBL" id="CUU03060.1"/>
    </source>
</evidence>
<dbReference type="Pfam" id="PF01436">
    <property type="entry name" value="NHL"/>
    <property type="match status" value="2"/>
</dbReference>
<protein>
    <submittedName>
        <fullName evidence="4">NHL repeat-containing protein</fullName>
    </submittedName>
</protein>
<gene>
    <name evidence="4" type="ORF">JGI4_00683</name>
    <name evidence="3" type="ORF">JGI8_01515</name>
</gene>
<dbReference type="SUPFAM" id="SSF101898">
    <property type="entry name" value="NHL repeat"/>
    <property type="match status" value="1"/>
</dbReference>
<sequence>MRFLLLLFFSFSILFSQTQIKSEFLFKFGSLNNPRGISISPAGEIYIADTGNNSIKKFSKNGQLIREVTGYGWGELEFDQPYDVDASGGISIYVADYNNHRVQRFDKNLNYVATLQGGSDRVDFFGFPKSVAFSKFGDLFIIDEENLRCVKINKFNKLEKTFGGVEAGQGRLVNPIQIAIVNQSLIAVLDGNYILIYDYYGNFLREFGSEYLKNPTGLFADSLIYVADGSDVFIFSPEGKFLGKILVDERVYDIARQGPFLYCLTEGEVLVYKLIFSKDEKD</sequence>
<accession>A0A0S4MVX8</accession>
<dbReference type="EMBL" id="FAOP01000003">
    <property type="protein sequence ID" value="CUU03060.1"/>
    <property type="molecule type" value="Genomic_DNA"/>
</dbReference>
<evidence type="ECO:0000313" key="6">
    <source>
        <dbReference type="Proteomes" id="UP000182200"/>
    </source>
</evidence>
<accession>A0A0P1LBR5</accession>
<evidence type="ECO:0000256" key="2">
    <source>
        <dbReference type="PROSITE-ProRule" id="PRU00504"/>
    </source>
</evidence>
<dbReference type="Proteomes" id="UP000182011">
    <property type="component" value="Unassembled WGS sequence"/>
</dbReference>
<accession>A0A0P1NT25</accession>
<accession>A0A0P1P8B0</accession>
<dbReference type="Proteomes" id="UP000182200">
    <property type="component" value="Unassembled WGS sequence"/>
</dbReference>
<name>A0A0P1M7A3_9BACT</name>
<evidence type="ECO:0000256" key="1">
    <source>
        <dbReference type="ARBA" id="ARBA00022737"/>
    </source>
</evidence>
<organism evidence="4 5">
    <name type="scientific">Candidatus Kryptonium thompsonii</name>
    <dbReference type="NCBI Taxonomy" id="1633631"/>
    <lineage>
        <taxon>Bacteria</taxon>
        <taxon>Pseudomonadati</taxon>
        <taxon>Candidatus Kryptoniota</taxon>
        <taxon>Candidatus Kryptonium</taxon>
    </lineage>
</organism>
<evidence type="ECO:0000313" key="5">
    <source>
        <dbReference type="Proteomes" id="UP000182011"/>
    </source>
</evidence>
<accession>A0A0P1MG57</accession>
<accession>A0A0P1MBB4</accession>
<dbReference type="AlphaFoldDB" id="A0A0P1M7A3"/>
<feature type="repeat" description="NHL" evidence="2">
    <location>
        <begin position="22"/>
        <end position="61"/>
    </location>
</feature>
<dbReference type="InterPro" id="IPR050952">
    <property type="entry name" value="TRIM-NHL_E3_ligases"/>
</dbReference>
<dbReference type="InterPro" id="IPR001258">
    <property type="entry name" value="NHL_repeat"/>
</dbReference>
<proteinExistence type="predicted"/>
<dbReference type="PROSITE" id="PS51125">
    <property type="entry name" value="NHL"/>
    <property type="match status" value="1"/>
</dbReference>
<accession>A0A0P1LGI3</accession>
<accession>A0A0N7MNK1</accession>
<dbReference type="PANTHER" id="PTHR24104">
    <property type="entry name" value="E3 UBIQUITIN-PROTEIN LIGASE NHLRC1-RELATED"/>
    <property type="match status" value="1"/>
</dbReference>
<accession>A0A0P1M7A3</accession>
<dbReference type="STRING" id="1633631.GCA_001442925_00683"/>
<dbReference type="CDD" id="cd05819">
    <property type="entry name" value="NHL"/>
    <property type="match status" value="1"/>
</dbReference>
<reference evidence="4 5" key="1">
    <citation type="submission" date="2015-11" db="EMBL/GenBank/DDBJ databases">
        <authorList>
            <person name="Zhang Y."/>
            <person name="Guo Z."/>
        </authorList>
    </citation>
    <scope>NUCLEOTIDE SEQUENCE [LARGE SCALE GENOMIC DNA]</scope>
    <source>
        <strain evidence="4">JGI-4</strain>
    </source>
</reference>
<evidence type="ECO:0000313" key="3">
    <source>
        <dbReference type="EMBL" id="CUS91168.1"/>
    </source>
</evidence>
<reference evidence="3 6" key="2">
    <citation type="submission" date="2015-11" db="EMBL/GenBank/DDBJ databases">
        <authorList>
            <person name="Varghese N."/>
        </authorList>
    </citation>
    <scope>NUCLEOTIDE SEQUENCE [LARGE SCALE GENOMIC DNA]</scope>
    <source>
        <strain evidence="3 6">JGI-8</strain>
    </source>
</reference>
<dbReference type="EMBL" id="CZVI01000023">
    <property type="protein sequence ID" value="CUS91168.1"/>
    <property type="molecule type" value="Genomic_DNA"/>
</dbReference>